<dbReference type="Gene3D" id="1.10.357.10">
    <property type="entry name" value="Tetracycline Repressor, domain 2"/>
    <property type="match status" value="1"/>
</dbReference>
<proteinExistence type="predicted"/>
<dbReference type="PANTHER" id="PTHR30055">
    <property type="entry name" value="HTH-TYPE TRANSCRIPTIONAL REGULATOR RUTR"/>
    <property type="match status" value="1"/>
</dbReference>
<sequence length="230" mass="26515">MGNVTQTAIDGEAGAEWDAPGAEEASRDRLTKWELRKIKTRRLILHAGRELFADRGFITPRVEDVARAAGVSRAAFYLHFRSLEDLIQAVFSREVRWQLRRYRSLTNETLGSTRKIRGWLERFFASFRQERQYILIVYRALSSNPETMRVIFDEHRRVVGSLARRVPSLRLVGEDGKPDRVRVTELHTLLRRIDELSLYSAFNAWSEDTDLAVDLLARDIIRFAEGPAAA</sequence>
<feature type="domain" description="HTH tetR-type" evidence="6">
    <location>
        <begin position="38"/>
        <end position="98"/>
    </location>
</feature>
<evidence type="ECO:0000256" key="4">
    <source>
        <dbReference type="PROSITE-ProRule" id="PRU00335"/>
    </source>
</evidence>
<keyword evidence="2 4" id="KW-0238">DNA-binding</keyword>
<dbReference type="InterPro" id="IPR009057">
    <property type="entry name" value="Homeodomain-like_sf"/>
</dbReference>
<keyword evidence="8" id="KW-1185">Reference proteome</keyword>
<feature type="DNA-binding region" description="H-T-H motif" evidence="4">
    <location>
        <begin position="61"/>
        <end position="80"/>
    </location>
</feature>
<feature type="region of interest" description="Disordered" evidence="5">
    <location>
        <begin position="1"/>
        <end position="23"/>
    </location>
</feature>
<reference evidence="7" key="1">
    <citation type="submission" date="2023-07" db="EMBL/GenBank/DDBJ databases">
        <authorList>
            <person name="Kim M.K."/>
        </authorList>
    </citation>
    <scope>NUCLEOTIDE SEQUENCE</scope>
    <source>
        <strain evidence="7">CA1-15</strain>
    </source>
</reference>
<protein>
    <submittedName>
        <fullName evidence="7">Helix-turn-helix domain-containing protein</fullName>
    </submittedName>
</protein>
<evidence type="ECO:0000256" key="1">
    <source>
        <dbReference type="ARBA" id="ARBA00023015"/>
    </source>
</evidence>
<dbReference type="PROSITE" id="PS50977">
    <property type="entry name" value="HTH_TETR_2"/>
    <property type="match status" value="1"/>
</dbReference>
<evidence type="ECO:0000256" key="3">
    <source>
        <dbReference type="ARBA" id="ARBA00023163"/>
    </source>
</evidence>
<dbReference type="PANTHER" id="PTHR30055:SF234">
    <property type="entry name" value="HTH-TYPE TRANSCRIPTIONAL REGULATOR BETI"/>
    <property type="match status" value="1"/>
</dbReference>
<evidence type="ECO:0000256" key="2">
    <source>
        <dbReference type="ARBA" id="ARBA00023125"/>
    </source>
</evidence>
<dbReference type="PRINTS" id="PR00455">
    <property type="entry name" value="HTHTETR"/>
</dbReference>
<dbReference type="RefSeq" id="WP_304560649.1">
    <property type="nucleotide sequence ID" value="NZ_JAUQSZ010000004.1"/>
</dbReference>
<evidence type="ECO:0000313" key="7">
    <source>
        <dbReference type="EMBL" id="MDO7842182.1"/>
    </source>
</evidence>
<evidence type="ECO:0000313" key="8">
    <source>
        <dbReference type="Proteomes" id="UP001176468"/>
    </source>
</evidence>
<dbReference type="SUPFAM" id="SSF46689">
    <property type="entry name" value="Homeodomain-like"/>
    <property type="match status" value="1"/>
</dbReference>
<dbReference type="Pfam" id="PF00440">
    <property type="entry name" value="TetR_N"/>
    <property type="match status" value="1"/>
</dbReference>
<accession>A0ABT9A0G3</accession>
<organism evidence="7 8">
    <name type="scientific">Sphingomonas immobilis</name>
    <dbReference type="NCBI Taxonomy" id="3063997"/>
    <lineage>
        <taxon>Bacteria</taxon>
        <taxon>Pseudomonadati</taxon>
        <taxon>Pseudomonadota</taxon>
        <taxon>Alphaproteobacteria</taxon>
        <taxon>Sphingomonadales</taxon>
        <taxon>Sphingomonadaceae</taxon>
        <taxon>Sphingomonas</taxon>
    </lineage>
</organism>
<dbReference type="InterPro" id="IPR050109">
    <property type="entry name" value="HTH-type_TetR-like_transc_reg"/>
</dbReference>
<keyword evidence="1" id="KW-0805">Transcription regulation</keyword>
<comment type="caution">
    <text evidence="7">The sequence shown here is derived from an EMBL/GenBank/DDBJ whole genome shotgun (WGS) entry which is preliminary data.</text>
</comment>
<dbReference type="EMBL" id="JAUQSZ010000004">
    <property type="protein sequence ID" value="MDO7842182.1"/>
    <property type="molecule type" value="Genomic_DNA"/>
</dbReference>
<dbReference type="InterPro" id="IPR001647">
    <property type="entry name" value="HTH_TetR"/>
</dbReference>
<gene>
    <name evidence="7" type="ORF">Q5H94_07580</name>
</gene>
<keyword evidence="3" id="KW-0804">Transcription</keyword>
<name>A0ABT9A0G3_9SPHN</name>
<evidence type="ECO:0000259" key="6">
    <source>
        <dbReference type="PROSITE" id="PS50977"/>
    </source>
</evidence>
<evidence type="ECO:0000256" key="5">
    <source>
        <dbReference type="SAM" id="MobiDB-lite"/>
    </source>
</evidence>
<dbReference type="Proteomes" id="UP001176468">
    <property type="component" value="Unassembled WGS sequence"/>
</dbReference>